<dbReference type="SUPFAM" id="SSF48403">
    <property type="entry name" value="Ankyrin repeat"/>
    <property type="match status" value="1"/>
</dbReference>
<dbReference type="EMBL" id="CDHN01000006">
    <property type="protein sequence ID" value="CEJ93801.1"/>
    <property type="molecule type" value="Genomic_DNA"/>
</dbReference>
<dbReference type="AlphaFoldDB" id="A0A0A1T9R4"/>
<dbReference type="HOGENOM" id="CLU_023250_0_0_1"/>
<keyword evidence="6" id="KW-1185">Reference proteome</keyword>
<feature type="repeat" description="ANK" evidence="3">
    <location>
        <begin position="488"/>
        <end position="520"/>
    </location>
</feature>
<dbReference type="Gene3D" id="1.25.40.20">
    <property type="entry name" value="Ankyrin repeat-containing domain"/>
    <property type="match status" value="1"/>
</dbReference>
<evidence type="ECO:0000256" key="2">
    <source>
        <dbReference type="ARBA" id="ARBA00023043"/>
    </source>
</evidence>
<feature type="compositionally biased region" description="Polar residues" evidence="4">
    <location>
        <begin position="142"/>
        <end position="158"/>
    </location>
</feature>
<dbReference type="PROSITE" id="PS50088">
    <property type="entry name" value="ANK_REPEAT"/>
    <property type="match status" value="4"/>
</dbReference>
<dbReference type="InterPro" id="IPR036770">
    <property type="entry name" value="Ankyrin_rpt-contain_sf"/>
</dbReference>
<name>A0A0A1T9R4_9HYPO</name>
<feature type="repeat" description="ANK" evidence="3">
    <location>
        <begin position="389"/>
        <end position="421"/>
    </location>
</feature>
<reference evidence="5 6" key="1">
    <citation type="journal article" date="2015" name="Genome Announc.">
        <title>Draft Genome Sequence and Gene Annotation of the Entomopathogenic Fungus Verticillium hemipterigenum.</title>
        <authorList>
            <person name="Horn F."/>
            <person name="Habel A."/>
            <person name="Scharf D.H."/>
            <person name="Dworschak J."/>
            <person name="Brakhage A.A."/>
            <person name="Guthke R."/>
            <person name="Hertweck C."/>
            <person name="Linde J."/>
        </authorList>
    </citation>
    <scope>NUCLEOTIDE SEQUENCE [LARGE SCALE GENOMIC DNA]</scope>
</reference>
<dbReference type="Proteomes" id="UP000039046">
    <property type="component" value="Unassembled WGS sequence"/>
</dbReference>
<feature type="repeat" description="ANK" evidence="3">
    <location>
        <begin position="422"/>
        <end position="454"/>
    </location>
</feature>
<keyword evidence="2 3" id="KW-0040">ANK repeat</keyword>
<accession>A0A0A1T9R4</accession>
<evidence type="ECO:0000313" key="5">
    <source>
        <dbReference type="EMBL" id="CEJ93801.1"/>
    </source>
</evidence>
<feature type="compositionally biased region" description="Basic and acidic residues" evidence="4">
    <location>
        <begin position="169"/>
        <end position="185"/>
    </location>
</feature>
<dbReference type="PANTHER" id="PTHR24198:SF165">
    <property type="entry name" value="ANKYRIN REPEAT-CONTAINING PROTEIN-RELATED"/>
    <property type="match status" value="1"/>
</dbReference>
<gene>
    <name evidence="5" type="ORF">VHEMI09369</name>
</gene>
<protein>
    <submittedName>
        <fullName evidence="5">Uncharacterized protein</fullName>
    </submittedName>
</protein>
<evidence type="ECO:0000256" key="1">
    <source>
        <dbReference type="ARBA" id="ARBA00022737"/>
    </source>
</evidence>
<evidence type="ECO:0000256" key="3">
    <source>
        <dbReference type="PROSITE-ProRule" id="PRU00023"/>
    </source>
</evidence>
<dbReference type="SMART" id="SM00248">
    <property type="entry name" value="ANK"/>
    <property type="match status" value="9"/>
</dbReference>
<proteinExistence type="predicted"/>
<feature type="compositionally biased region" description="Low complexity" evidence="4">
    <location>
        <begin position="218"/>
        <end position="229"/>
    </location>
</feature>
<dbReference type="PANTHER" id="PTHR24198">
    <property type="entry name" value="ANKYRIN REPEAT AND PROTEIN KINASE DOMAIN-CONTAINING PROTEIN"/>
    <property type="match status" value="1"/>
</dbReference>
<sequence length="587" mass="62407">MTAQTVPVLASSLRSNVASTVNSLENLMASPQFNKAHTIQIQSVIQSLQKVSAYVADIQIHLAGTNAVCTAVLHTQISQSLSECSLALGPMLKQLQRLDGTNVDDASGEFWVHLGRLTATHSRLFDFYGELLRKGDETLQNDALQSSVGDERISQATDASDEASEAVDIFDRDATISLPIREKNPPSEAAHSQQPAEDHEIPPTYGAPPPYSPSQDNAGEGSSAAGAAADETQSGGWFSIDGIKKSMAAIASAMKSKPDPFVPALCEAIARGDVEQAKLFISQGAKLNGYNENGDQPLKVAVMCGNPVMVKLLVDAGAPMVIDKRPAVFGAAKLGKIQMIQIFLDYGANLHETDITGKPYFVDVVRKGNYAGIKHLLELGADANAEDITGQPVIVLAAHADKLDVVSTLLDHGANANATDITGQHMLATAILRSNHAMIDLLLQRGATTSARDVVGNEALAILVTRNEVDLVFRFLERGANPNAQDMHGVPCLAVAVEKGNLDIARALVNHGAKTKVKTMVGQPVLICAMTSKKMDHDSKVDLIEVLLSNGAPTKVKDAFTSRTAMQVAQDMGDARIIGLLKKYATA</sequence>
<organism evidence="5 6">
    <name type="scientific">[Torrubiella] hemipterigena</name>
    <dbReference type="NCBI Taxonomy" id="1531966"/>
    <lineage>
        <taxon>Eukaryota</taxon>
        <taxon>Fungi</taxon>
        <taxon>Dikarya</taxon>
        <taxon>Ascomycota</taxon>
        <taxon>Pezizomycotina</taxon>
        <taxon>Sordariomycetes</taxon>
        <taxon>Hypocreomycetidae</taxon>
        <taxon>Hypocreales</taxon>
        <taxon>Clavicipitaceae</taxon>
        <taxon>Clavicipitaceae incertae sedis</taxon>
        <taxon>'Torrubiella' clade</taxon>
    </lineage>
</organism>
<evidence type="ECO:0000313" key="6">
    <source>
        <dbReference type="Proteomes" id="UP000039046"/>
    </source>
</evidence>
<dbReference type="InterPro" id="IPR002110">
    <property type="entry name" value="Ankyrin_rpt"/>
</dbReference>
<dbReference type="STRING" id="1531966.A0A0A1T9R4"/>
<dbReference type="Pfam" id="PF12796">
    <property type="entry name" value="Ank_2"/>
    <property type="match status" value="3"/>
</dbReference>
<evidence type="ECO:0000256" key="4">
    <source>
        <dbReference type="SAM" id="MobiDB-lite"/>
    </source>
</evidence>
<feature type="repeat" description="ANK" evidence="3">
    <location>
        <begin position="293"/>
        <end position="325"/>
    </location>
</feature>
<dbReference type="PROSITE" id="PS50297">
    <property type="entry name" value="ANK_REP_REGION"/>
    <property type="match status" value="2"/>
</dbReference>
<feature type="region of interest" description="Disordered" evidence="4">
    <location>
        <begin position="142"/>
        <end position="230"/>
    </location>
</feature>
<keyword evidence="1" id="KW-0677">Repeat</keyword>
<dbReference type="OrthoDB" id="20872at2759"/>